<accession>A0AAP6BGI9</accession>
<feature type="compositionally biased region" description="Basic and acidic residues" evidence="1">
    <location>
        <begin position="179"/>
        <end position="189"/>
    </location>
</feature>
<protein>
    <submittedName>
        <fullName evidence="2">DUF2690 domain-containing protein</fullName>
    </submittedName>
</protein>
<dbReference type="EMBL" id="JARAWC010000029">
    <property type="protein sequence ID" value="MDX2964346.1"/>
    <property type="molecule type" value="Genomic_DNA"/>
</dbReference>
<dbReference type="InterPro" id="IPR001387">
    <property type="entry name" value="Cro/C1-type_HTH"/>
</dbReference>
<dbReference type="GeneID" id="75534043"/>
<keyword evidence="4" id="KW-1185">Reference proteome</keyword>
<dbReference type="Pfam" id="PF13560">
    <property type="entry name" value="HTH_31"/>
    <property type="match status" value="1"/>
</dbReference>
<dbReference type="Proteomes" id="UP001272987">
    <property type="component" value="Unassembled WGS sequence"/>
</dbReference>
<dbReference type="Proteomes" id="UP001282288">
    <property type="component" value="Unassembled WGS sequence"/>
</dbReference>
<dbReference type="EMBL" id="JARAWP010000002">
    <property type="protein sequence ID" value="MDX3017167.1"/>
    <property type="molecule type" value="Genomic_DNA"/>
</dbReference>
<feature type="region of interest" description="Disordered" evidence="1">
    <location>
        <begin position="100"/>
        <end position="189"/>
    </location>
</feature>
<dbReference type="Pfam" id="PF10901">
    <property type="entry name" value="DUF2690"/>
    <property type="match status" value="1"/>
</dbReference>
<feature type="compositionally biased region" description="Low complexity" evidence="1">
    <location>
        <begin position="156"/>
        <end position="168"/>
    </location>
</feature>
<gene>
    <name evidence="2" type="ORF">PV399_32210</name>
    <name evidence="3" type="ORF">PV666_04640</name>
</gene>
<sequence length="365" mass="37151">MARWKPLPDELDPRMVEFVVHMRRAVDRSGLSTPALAERTGYSRTSWERFLDGRLLAPRRAVDAFAEATGISPVHLTTLWELAEQSWGPGSHDRATAQLRVPPTALPTREVGGPTEGNSWGLAGYKGPSRVGGSGEGGGNGAAGAGSSAEGGGQGAARAGGLAESGSKGAVGAGGSAEEGAKEPVERESSLATAVRSEAGVKSAPRWLTFVAGALGVVALAGAAFLLTDSGPDDTPAAATNSPSPSTSFRPTLPPGVKCNGPTCTGKDAETMGCADDLVTTTARATVAGTQVEVRYSKTCGAAWGRIVQAGPGDVVQVTVGRTHQRGEITTTDDTIAYTPMIAVRTPGEARACAELASGRRGCTG</sequence>
<name>A0AAP6BGI9_9ACTN</name>
<reference evidence="2 4" key="1">
    <citation type="journal article" date="2023" name="Microb. Genom.">
        <title>Mesoterricola silvestris gen. nov., sp. nov., Mesoterricola sediminis sp. nov., Geothrix oryzae sp. nov., Geothrix edaphica sp. nov., Geothrix rubra sp. nov., and Geothrix limicola sp. nov., six novel members of Acidobacteriota isolated from soils.</title>
        <authorList>
            <person name="Weisberg A.J."/>
            <person name="Pearce E."/>
            <person name="Kramer C.G."/>
            <person name="Chang J.H."/>
            <person name="Clarke C.R."/>
        </authorList>
    </citation>
    <scope>NUCLEOTIDE SEQUENCE</scope>
    <source>
        <strain evidence="3 4">NB05-1H</strain>
        <strain evidence="2">NRRL_B-16521</strain>
    </source>
</reference>
<evidence type="ECO:0000313" key="4">
    <source>
        <dbReference type="Proteomes" id="UP001272987"/>
    </source>
</evidence>
<comment type="caution">
    <text evidence="2">The sequence shown here is derived from an EMBL/GenBank/DDBJ whole genome shotgun (WGS) entry which is preliminary data.</text>
</comment>
<feature type="compositionally biased region" description="Low complexity" evidence="1">
    <location>
        <begin position="235"/>
        <end position="248"/>
    </location>
</feature>
<evidence type="ECO:0000313" key="2">
    <source>
        <dbReference type="EMBL" id="MDX2964346.1"/>
    </source>
</evidence>
<dbReference type="RefSeq" id="WP_010351813.1">
    <property type="nucleotide sequence ID" value="NZ_BCML01000007.1"/>
</dbReference>
<dbReference type="AlphaFoldDB" id="A0AAP6BGI9"/>
<proteinExistence type="predicted"/>
<dbReference type="CDD" id="cd00093">
    <property type="entry name" value="HTH_XRE"/>
    <property type="match status" value="1"/>
</dbReference>
<organism evidence="2 5">
    <name type="scientific">Streptomyces acidiscabies</name>
    <dbReference type="NCBI Taxonomy" id="42234"/>
    <lineage>
        <taxon>Bacteria</taxon>
        <taxon>Bacillati</taxon>
        <taxon>Actinomycetota</taxon>
        <taxon>Actinomycetes</taxon>
        <taxon>Kitasatosporales</taxon>
        <taxon>Streptomycetaceae</taxon>
        <taxon>Streptomyces</taxon>
    </lineage>
</organism>
<feature type="compositionally biased region" description="Gly residues" evidence="1">
    <location>
        <begin position="130"/>
        <end position="155"/>
    </location>
</feature>
<evidence type="ECO:0000313" key="3">
    <source>
        <dbReference type="EMBL" id="MDX3017167.1"/>
    </source>
</evidence>
<evidence type="ECO:0000313" key="5">
    <source>
        <dbReference type="Proteomes" id="UP001282288"/>
    </source>
</evidence>
<evidence type="ECO:0000256" key="1">
    <source>
        <dbReference type="SAM" id="MobiDB-lite"/>
    </source>
</evidence>
<feature type="region of interest" description="Disordered" evidence="1">
    <location>
        <begin position="235"/>
        <end position="254"/>
    </location>
</feature>
<dbReference type="InterPro" id="IPR021224">
    <property type="entry name" value="DUF2690"/>
</dbReference>